<protein>
    <recommendedName>
        <fullName evidence="4">C-deglycosylation enzyme beta subunit</fullName>
    </recommendedName>
</protein>
<evidence type="ECO:0000256" key="4">
    <source>
        <dbReference type="ARBA" id="ARBA00047208"/>
    </source>
</evidence>
<organism evidence="6 7">
    <name type="scientific">Butyricicoccus pullicaecorum</name>
    <dbReference type="NCBI Taxonomy" id="501571"/>
    <lineage>
        <taxon>Bacteria</taxon>
        <taxon>Bacillati</taxon>
        <taxon>Bacillota</taxon>
        <taxon>Clostridia</taxon>
        <taxon>Eubacteriales</taxon>
        <taxon>Butyricicoccaceae</taxon>
        <taxon>Butyricicoccus</taxon>
    </lineage>
</organism>
<accession>A0A1Y4LAL5</accession>
<evidence type="ECO:0000256" key="2">
    <source>
        <dbReference type="ARBA" id="ARBA00023277"/>
    </source>
</evidence>
<proteinExistence type="inferred from homology"/>
<dbReference type="AlphaFoldDB" id="A0A1Y4LAL5"/>
<dbReference type="Pfam" id="PF19906">
    <property type="entry name" value="CGDB"/>
    <property type="match status" value="1"/>
</dbReference>
<feature type="domain" description="C-glycoside deglycosidase beta subunit" evidence="5">
    <location>
        <begin position="10"/>
        <end position="120"/>
    </location>
</feature>
<sequence>MPTQFMKLGFEKRVLREDGFYNILLNGKQVGFNLDLRINYYRGLPLSCVHKVEVTVDGEKIPEYLMLFQLHEKCFTLSELPCMYKEYWGIKTPAHLRIFNYGLEPGTHDVLVRLEFKSPYMKFAPQVYGMIDSSGHAKMTLGNARELA</sequence>
<comment type="similarity">
    <text evidence="3">Belongs to the C-glycoside deglycosidase beta subunit family.</text>
</comment>
<keyword evidence="2" id="KW-0119">Carbohydrate metabolism</keyword>
<keyword evidence="1" id="KW-0456">Lyase</keyword>
<comment type="caution">
    <text evidence="6">The sequence shown here is derived from an EMBL/GenBank/DDBJ whole genome shotgun (WGS) entry which is preliminary data.</text>
</comment>
<evidence type="ECO:0000313" key="6">
    <source>
        <dbReference type="EMBL" id="OUP51851.1"/>
    </source>
</evidence>
<dbReference type="Proteomes" id="UP000195897">
    <property type="component" value="Unassembled WGS sequence"/>
</dbReference>
<name>A0A1Y4LAL5_9FIRM</name>
<dbReference type="EMBL" id="NFKK01000016">
    <property type="protein sequence ID" value="OUP51851.1"/>
    <property type="molecule type" value="Genomic_DNA"/>
</dbReference>
<evidence type="ECO:0000313" key="7">
    <source>
        <dbReference type="Proteomes" id="UP000195897"/>
    </source>
</evidence>
<reference evidence="7" key="1">
    <citation type="submission" date="2017-04" db="EMBL/GenBank/DDBJ databases">
        <title>Function of individual gut microbiota members based on whole genome sequencing of pure cultures obtained from chicken caecum.</title>
        <authorList>
            <person name="Medvecky M."/>
            <person name="Cejkova D."/>
            <person name="Polansky O."/>
            <person name="Karasova D."/>
            <person name="Kubasova T."/>
            <person name="Cizek A."/>
            <person name="Rychlik I."/>
        </authorList>
    </citation>
    <scope>NUCLEOTIDE SEQUENCE [LARGE SCALE GENOMIC DNA]</scope>
    <source>
        <strain evidence="7">An180</strain>
    </source>
</reference>
<dbReference type="InterPro" id="IPR045959">
    <property type="entry name" value="CGDB"/>
</dbReference>
<evidence type="ECO:0000256" key="3">
    <source>
        <dbReference type="ARBA" id="ARBA00046336"/>
    </source>
</evidence>
<evidence type="ECO:0000259" key="5">
    <source>
        <dbReference type="Pfam" id="PF19906"/>
    </source>
</evidence>
<dbReference type="GO" id="GO:0016829">
    <property type="term" value="F:lyase activity"/>
    <property type="evidence" value="ECO:0007669"/>
    <property type="project" value="UniProtKB-KW"/>
</dbReference>
<dbReference type="RefSeq" id="WP_087373969.1">
    <property type="nucleotide sequence ID" value="NZ_NFKK01000016.1"/>
</dbReference>
<evidence type="ECO:0000256" key="1">
    <source>
        <dbReference type="ARBA" id="ARBA00023239"/>
    </source>
</evidence>
<gene>
    <name evidence="6" type="ORF">B5F17_11425</name>
</gene>